<dbReference type="GO" id="GO:0006000">
    <property type="term" value="P:fructose metabolic process"/>
    <property type="evidence" value="ECO:0007669"/>
    <property type="project" value="TreeGrafter"/>
</dbReference>
<dbReference type="InterPro" id="IPR000146">
    <property type="entry name" value="FBPase_class-1"/>
</dbReference>
<dbReference type="GO" id="GO:0006002">
    <property type="term" value="P:fructose 6-phosphate metabolic process"/>
    <property type="evidence" value="ECO:0007669"/>
    <property type="project" value="TreeGrafter"/>
</dbReference>
<dbReference type="NCBIfam" id="NF006779">
    <property type="entry name" value="PRK09293.1-3"/>
    <property type="match status" value="1"/>
</dbReference>
<evidence type="ECO:0000256" key="4">
    <source>
        <dbReference type="ARBA" id="ARBA00022490"/>
    </source>
</evidence>
<evidence type="ECO:0000256" key="7">
    <source>
        <dbReference type="ARBA" id="ARBA00022842"/>
    </source>
</evidence>
<gene>
    <name evidence="9" type="primary">fbp</name>
    <name evidence="13" type="ORF">FH759_07875</name>
</gene>
<feature type="binding site" evidence="9">
    <location>
        <position position="104"/>
    </location>
    <ligand>
        <name>Mg(2+)</name>
        <dbReference type="ChEBI" id="CHEBI:18420"/>
        <label>1</label>
    </ligand>
</feature>
<dbReference type="SUPFAM" id="SSF56655">
    <property type="entry name" value="Carbohydrate phosphatase"/>
    <property type="match status" value="1"/>
</dbReference>
<evidence type="ECO:0000256" key="10">
    <source>
        <dbReference type="RuleBase" id="RU000508"/>
    </source>
</evidence>
<proteinExistence type="inferred from homology"/>
<sequence length="325" mass="34513">MTLQRPVIDNPRVPASLSGIINALCTAAIEVNAIIGRGPMGQTLGAQVGENTDGDTQKALDVQADEMFADALAQTDVRWYASEEQNAALELNKDGAHAVAIDPLDGSSNIDVNVSIGTIFSIFDAKDDAEASFLRPASDQLAGGYVIYGPHCALVVTFGDGALMFVLDRDTGTFELADPALSIPERTSEFAINASNQRHWQAPVRGYIDACLAGADGPRGRDFNMRWVGSLVAETHRILSRGGVFLYPGDARKGYAQGRLRMVYECAPIAFVAEQAAGMATDGKTPIMAQRAPGLHARIPLVFGSAEEVREVAQAHAAIAEPSEA</sequence>
<dbReference type="PRINTS" id="PR00115">
    <property type="entry name" value="F16BPHPHTASE"/>
</dbReference>
<comment type="similarity">
    <text evidence="3 9 10">Belongs to the FBPase class 1 family.</text>
</comment>
<feature type="domain" description="Fructose-1-6-bisphosphatase class I N-terminal" evidence="11">
    <location>
        <begin position="15"/>
        <end position="178"/>
    </location>
</feature>
<comment type="pathway">
    <text evidence="2">Carbohydrate biosynthesis; Calvin cycle.</text>
</comment>
<evidence type="ECO:0000256" key="1">
    <source>
        <dbReference type="ARBA" id="ARBA00001273"/>
    </source>
</evidence>
<dbReference type="AlphaFoldDB" id="A0A7C9L8D9"/>
<dbReference type="Gene3D" id="3.40.190.80">
    <property type="match status" value="1"/>
</dbReference>
<dbReference type="GO" id="GO:0000287">
    <property type="term" value="F:magnesium ion binding"/>
    <property type="evidence" value="ECO:0007669"/>
    <property type="project" value="UniProtKB-UniRule"/>
</dbReference>
<dbReference type="PANTHER" id="PTHR11556:SF35">
    <property type="entry name" value="SEDOHEPTULOSE-1,7-BISPHOSPHATASE, CHLOROPLASTIC"/>
    <property type="match status" value="1"/>
</dbReference>
<evidence type="ECO:0000256" key="9">
    <source>
        <dbReference type="HAMAP-Rule" id="MF_01855"/>
    </source>
</evidence>
<reference evidence="13 14" key="1">
    <citation type="submission" date="2019-06" db="EMBL/GenBank/DDBJ databases">
        <title>Enrichment of Autotrophic Halophilic Microorganisms from Red Sea Brine Pool Using Microbial Electrosynthesis System.</title>
        <authorList>
            <person name="Alqahtani M.F."/>
            <person name="Bajracharya S."/>
            <person name="Katuri K.P."/>
            <person name="Ali M."/>
            <person name="Saikaly P.E."/>
        </authorList>
    </citation>
    <scope>NUCLEOTIDE SEQUENCE [LARGE SCALE GENOMIC DNA]</scope>
    <source>
        <strain evidence="13">MES6</strain>
    </source>
</reference>
<dbReference type="PIRSF" id="PIRSF500210">
    <property type="entry name" value="FBPtase"/>
    <property type="match status" value="1"/>
</dbReference>
<dbReference type="GO" id="GO:0005986">
    <property type="term" value="P:sucrose biosynthetic process"/>
    <property type="evidence" value="ECO:0007669"/>
    <property type="project" value="TreeGrafter"/>
</dbReference>
<keyword evidence="8 9" id="KW-0119">Carbohydrate metabolism</keyword>
<feature type="domain" description="Fructose-1-6-bisphosphatase class 1 C-terminal" evidence="12">
    <location>
        <begin position="183"/>
        <end position="316"/>
    </location>
</feature>
<dbReference type="HAMAP" id="MF_01855">
    <property type="entry name" value="FBPase_class1"/>
    <property type="match status" value="1"/>
</dbReference>
<feature type="binding site" evidence="9">
    <location>
        <position position="105"/>
    </location>
    <ligand>
        <name>Mg(2+)</name>
        <dbReference type="ChEBI" id="CHEBI:18420"/>
        <label>2</label>
    </ligand>
</feature>
<comment type="caution">
    <text evidence="9">Lacks conserved residue(s) required for the propagation of feature annotation.</text>
</comment>
<dbReference type="InterPro" id="IPR028343">
    <property type="entry name" value="FBPtase"/>
</dbReference>
<comment type="subcellular location">
    <subcellularLocation>
        <location evidence="9">Cytoplasm</location>
    </subcellularLocation>
</comment>
<name>A0A7C9L8D9_9RHOB</name>
<keyword evidence="4 9" id="KW-0963">Cytoplasm</keyword>
<dbReference type="PROSITE" id="PS00124">
    <property type="entry name" value="FBPASE"/>
    <property type="match status" value="1"/>
</dbReference>
<dbReference type="EMBL" id="VENJ01000009">
    <property type="protein sequence ID" value="MTJ04594.1"/>
    <property type="molecule type" value="Genomic_DNA"/>
</dbReference>
<dbReference type="Gene3D" id="3.30.540.10">
    <property type="entry name" value="Fructose-1,6-Bisphosphatase, subunit A, domain 1"/>
    <property type="match status" value="1"/>
</dbReference>
<evidence type="ECO:0000256" key="5">
    <source>
        <dbReference type="ARBA" id="ARBA00022723"/>
    </source>
</evidence>
<comment type="subunit">
    <text evidence="9">Homotetramer.</text>
</comment>
<dbReference type="Pfam" id="PF18913">
    <property type="entry name" value="FBPase_C"/>
    <property type="match status" value="1"/>
</dbReference>
<dbReference type="InterPro" id="IPR033391">
    <property type="entry name" value="FBPase_N"/>
</dbReference>
<accession>A0A7C9L8D9</accession>
<comment type="catalytic activity">
    <reaction evidence="1 9">
        <text>beta-D-fructose 1,6-bisphosphate + H2O = beta-D-fructose 6-phosphate + phosphate</text>
        <dbReference type="Rhea" id="RHEA:11064"/>
        <dbReference type="ChEBI" id="CHEBI:15377"/>
        <dbReference type="ChEBI" id="CHEBI:32966"/>
        <dbReference type="ChEBI" id="CHEBI:43474"/>
        <dbReference type="ChEBI" id="CHEBI:57634"/>
        <dbReference type="EC" id="3.1.3.11"/>
    </reaction>
</comment>
<protein>
    <recommendedName>
        <fullName evidence="9">Fructose-1,6-bisphosphatase class 1</fullName>
        <shortName evidence="9">FBPase class 1</shortName>
        <ecNumber evidence="9">3.1.3.11</ecNumber>
    </recommendedName>
    <alternativeName>
        <fullName evidence="9">D-fructose-1,6-bisphosphate 1-phosphohydrolase class 1</fullName>
    </alternativeName>
</protein>
<comment type="cofactor">
    <cofactor evidence="9">
        <name>Mg(2+)</name>
        <dbReference type="ChEBI" id="CHEBI:18420"/>
    </cofactor>
    <text evidence="9">Binds 2 magnesium ions per subunit.</text>
</comment>
<dbReference type="Proteomes" id="UP000483078">
    <property type="component" value="Unassembled WGS sequence"/>
</dbReference>
<keyword evidence="5 9" id="KW-0479">Metal-binding</keyword>
<dbReference type="EC" id="3.1.3.11" evidence="9"/>
<evidence type="ECO:0000259" key="11">
    <source>
        <dbReference type="Pfam" id="PF00316"/>
    </source>
</evidence>
<dbReference type="GO" id="GO:0042132">
    <property type="term" value="F:fructose 1,6-bisphosphate 1-phosphatase activity"/>
    <property type="evidence" value="ECO:0007669"/>
    <property type="project" value="UniProtKB-UniRule"/>
</dbReference>
<evidence type="ECO:0000259" key="12">
    <source>
        <dbReference type="Pfam" id="PF18913"/>
    </source>
</evidence>
<dbReference type="GO" id="GO:0005829">
    <property type="term" value="C:cytosol"/>
    <property type="evidence" value="ECO:0007669"/>
    <property type="project" value="TreeGrafter"/>
</dbReference>
<dbReference type="InterPro" id="IPR020548">
    <property type="entry name" value="Fructose_bisphosphatase_AS"/>
</dbReference>
<feature type="binding site" evidence="9">
    <location>
        <position position="102"/>
    </location>
    <ligand>
        <name>Mg(2+)</name>
        <dbReference type="ChEBI" id="CHEBI:18420"/>
        <label>2</label>
    </ligand>
</feature>
<evidence type="ECO:0000256" key="6">
    <source>
        <dbReference type="ARBA" id="ARBA00022801"/>
    </source>
</evidence>
<dbReference type="GO" id="GO:0006094">
    <property type="term" value="P:gluconeogenesis"/>
    <property type="evidence" value="ECO:0007669"/>
    <property type="project" value="UniProtKB-UniRule"/>
</dbReference>
<evidence type="ECO:0000313" key="13">
    <source>
        <dbReference type="EMBL" id="MTJ04594.1"/>
    </source>
</evidence>
<evidence type="ECO:0000313" key="14">
    <source>
        <dbReference type="Proteomes" id="UP000483078"/>
    </source>
</evidence>
<dbReference type="PANTHER" id="PTHR11556">
    <property type="entry name" value="FRUCTOSE-1,6-BISPHOSPHATASE-RELATED"/>
    <property type="match status" value="1"/>
</dbReference>
<dbReference type="FunFam" id="3.40.190.80:FF:000011">
    <property type="entry name" value="Fructose-1,6-bisphosphatase class 1"/>
    <property type="match status" value="1"/>
</dbReference>
<evidence type="ECO:0000256" key="2">
    <source>
        <dbReference type="ARBA" id="ARBA00005215"/>
    </source>
</evidence>
<evidence type="ECO:0000256" key="3">
    <source>
        <dbReference type="ARBA" id="ARBA00010941"/>
    </source>
</evidence>
<keyword evidence="7 9" id="KW-0460">Magnesium</keyword>
<evidence type="ECO:0000256" key="8">
    <source>
        <dbReference type="ARBA" id="ARBA00023277"/>
    </source>
</evidence>
<dbReference type="GO" id="GO:0030388">
    <property type="term" value="P:fructose 1,6-bisphosphate metabolic process"/>
    <property type="evidence" value="ECO:0007669"/>
    <property type="project" value="TreeGrafter"/>
</dbReference>
<comment type="caution">
    <text evidence="13">The sequence shown here is derived from an EMBL/GenBank/DDBJ whole genome shotgun (WGS) entry which is preliminary data.</text>
</comment>
<feature type="binding site" evidence="9">
    <location>
        <begin position="105"/>
        <end position="108"/>
    </location>
    <ligand>
        <name>substrate</name>
    </ligand>
</feature>
<dbReference type="RefSeq" id="WP_273249279.1">
    <property type="nucleotide sequence ID" value="NZ_VENJ01000009.1"/>
</dbReference>
<feature type="binding site" evidence="9">
    <location>
        <position position="102"/>
    </location>
    <ligand>
        <name>Mg(2+)</name>
        <dbReference type="ChEBI" id="CHEBI:18420"/>
        <label>1</label>
    </ligand>
</feature>
<dbReference type="NCBIfam" id="NF006780">
    <property type="entry name" value="PRK09293.1-4"/>
    <property type="match status" value="1"/>
</dbReference>
<feature type="binding site" evidence="9">
    <location>
        <position position="193"/>
    </location>
    <ligand>
        <name>substrate</name>
    </ligand>
</feature>
<feature type="binding site" evidence="9">
    <location>
        <position position="83"/>
    </location>
    <ligand>
        <name>Mg(2+)</name>
        <dbReference type="ChEBI" id="CHEBI:18420"/>
        <label>1</label>
    </ligand>
</feature>
<keyword evidence="6 9" id="KW-0378">Hydrolase</keyword>
<dbReference type="Pfam" id="PF00316">
    <property type="entry name" value="FBPase"/>
    <property type="match status" value="1"/>
</dbReference>
<feature type="binding site" evidence="9">
    <location>
        <position position="265"/>
    </location>
    <ligand>
        <name>Mg(2+)</name>
        <dbReference type="ChEBI" id="CHEBI:18420"/>
        <label>2</label>
    </ligand>
</feature>
<organism evidence="13 14">
    <name type="scientific">Sediminimonas qiaohouensis</name>
    <dbReference type="NCBI Taxonomy" id="552061"/>
    <lineage>
        <taxon>Bacteria</taxon>
        <taxon>Pseudomonadati</taxon>
        <taxon>Pseudomonadota</taxon>
        <taxon>Alphaproteobacteria</taxon>
        <taxon>Rhodobacterales</taxon>
        <taxon>Roseobacteraceae</taxon>
        <taxon>Sediminimonas</taxon>
    </lineage>
</organism>
<dbReference type="InterPro" id="IPR044015">
    <property type="entry name" value="FBPase_C_dom"/>
</dbReference>
<dbReference type="PIRSF" id="PIRSF000904">
    <property type="entry name" value="FBPtase_SBPase"/>
    <property type="match status" value="1"/>
</dbReference>
<dbReference type="CDD" id="cd00354">
    <property type="entry name" value="FBPase"/>
    <property type="match status" value="1"/>
</dbReference>